<organism evidence="15 16">
    <name type="scientific">Saitoella complicata (strain BCRC 22490 / CBS 7301 / JCM 7358 / NBRC 10748 / NRRL Y-17804)</name>
    <dbReference type="NCBI Taxonomy" id="698492"/>
    <lineage>
        <taxon>Eukaryota</taxon>
        <taxon>Fungi</taxon>
        <taxon>Dikarya</taxon>
        <taxon>Ascomycota</taxon>
        <taxon>Taphrinomycotina</taxon>
        <taxon>Taphrinomycotina incertae sedis</taxon>
        <taxon>Saitoella</taxon>
    </lineage>
</organism>
<keyword evidence="11" id="KW-0175">Coiled coil</keyword>
<evidence type="ECO:0000256" key="2">
    <source>
        <dbReference type="ARBA" id="ARBA00007025"/>
    </source>
</evidence>
<dbReference type="GO" id="GO:0016787">
    <property type="term" value="F:hydrolase activity"/>
    <property type="evidence" value="ECO:0007669"/>
    <property type="project" value="UniProtKB-KW"/>
</dbReference>
<dbReference type="InterPro" id="IPR049730">
    <property type="entry name" value="SNF2/RAD54-like_C"/>
</dbReference>
<feature type="compositionally biased region" description="Basic residues" evidence="12">
    <location>
        <begin position="401"/>
        <end position="410"/>
    </location>
</feature>
<dbReference type="Gene3D" id="3.40.50.10810">
    <property type="entry name" value="Tandem AAA-ATPase domain"/>
    <property type="match status" value="1"/>
</dbReference>
<evidence type="ECO:0000259" key="13">
    <source>
        <dbReference type="PROSITE" id="PS51192"/>
    </source>
</evidence>
<dbReference type="SMART" id="SM00490">
    <property type="entry name" value="HELICc"/>
    <property type="match status" value="1"/>
</dbReference>
<evidence type="ECO:0000256" key="12">
    <source>
        <dbReference type="SAM" id="MobiDB-lite"/>
    </source>
</evidence>
<feature type="region of interest" description="Disordered" evidence="12">
    <location>
        <begin position="326"/>
        <end position="388"/>
    </location>
</feature>
<dbReference type="CDD" id="cd18000">
    <property type="entry name" value="DEXHc_ERCC6"/>
    <property type="match status" value="1"/>
</dbReference>
<dbReference type="InterPro" id="IPR027417">
    <property type="entry name" value="P-loop_NTPase"/>
</dbReference>
<dbReference type="AlphaFoldDB" id="A0A0E9NCE2"/>
<dbReference type="GO" id="GO:0008094">
    <property type="term" value="F:ATP-dependent activity, acting on DNA"/>
    <property type="evidence" value="ECO:0007669"/>
    <property type="project" value="TreeGrafter"/>
</dbReference>
<reference evidence="15 16" key="3">
    <citation type="journal article" date="2015" name="Genome Announc.">
        <title>Draft Genome Sequence of the Archiascomycetous Yeast Saitoella complicata.</title>
        <authorList>
            <person name="Yamauchi K."/>
            <person name="Kondo S."/>
            <person name="Hamamoto M."/>
            <person name="Takahashi Y."/>
            <person name="Ogura Y."/>
            <person name="Hayashi T."/>
            <person name="Nishida H."/>
        </authorList>
    </citation>
    <scope>NUCLEOTIDE SEQUENCE [LARGE SCALE GENOMIC DNA]</scope>
    <source>
        <strain evidence="15 16">NRRL Y-17804</strain>
    </source>
</reference>
<dbReference type="PANTHER" id="PTHR45629:SF7">
    <property type="entry name" value="DNA EXCISION REPAIR PROTEIN ERCC-6-RELATED"/>
    <property type="match status" value="1"/>
</dbReference>
<dbReference type="PROSITE" id="PS51194">
    <property type="entry name" value="HELICASE_CTER"/>
    <property type="match status" value="1"/>
</dbReference>
<evidence type="ECO:0008006" key="17">
    <source>
        <dbReference type="Google" id="ProtNLM"/>
    </source>
</evidence>
<dbReference type="OMA" id="PTWTGQF"/>
<evidence type="ECO:0000256" key="11">
    <source>
        <dbReference type="SAM" id="Coils"/>
    </source>
</evidence>
<dbReference type="SMART" id="SM00487">
    <property type="entry name" value="DEXDc"/>
    <property type="match status" value="1"/>
</dbReference>
<reference evidence="15 16" key="1">
    <citation type="journal article" date="2011" name="J. Gen. Appl. Microbiol.">
        <title>Draft genome sequencing of the enigmatic yeast Saitoella complicata.</title>
        <authorList>
            <person name="Nishida H."/>
            <person name="Hamamoto M."/>
            <person name="Sugiyama J."/>
        </authorList>
    </citation>
    <scope>NUCLEOTIDE SEQUENCE [LARGE SCALE GENOMIC DNA]</scope>
    <source>
        <strain evidence="15 16">NRRL Y-17804</strain>
    </source>
</reference>
<evidence type="ECO:0000256" key="7">
    <source>
        <dbReference type="ARBA" id="ARBA00022840"/>
    </source>
</evidence>
<feature type="compositionally biased region" description="Basic and acidic residues" evidence="12">
    <location>
        <begin position="1014"/>
        <end position="1023"/>
    </location>
</feature>
<evidence type="ECO:0000256" key="9">
    <source>
        <dbReference type="ARBA" id="ARBA00023204"/>
    </source>
</evidence>
<dbReference type="STRING" id="698492.A0A0E9NCE2"/>
<dbReference type="InterPro" id="IPR000330">
    <property type="entry name" value="SNF2_N"/>
</dbReference>
<feature type="domain" description="Helicase ATP-binding" evidence="13">
    <location>
        <begin position="461"/>
        <end position="655"/>
    </location>
</feature>
<dbReference type="InterPro" id="IPR050496">
    <property type="entry name" value="SNF2_RAD54_helicase_repair"/>
</dbReference>
<keyword evidence="6" id="KW-0347">Helicase</keyword>
<evidence type="ECO:0000256" key="4">
    <source>
        <dbReference type="ARBA" id="ARBA00022763"/>
    </source>
</evidence>
<evidence type="ECO:0000313" key="15">
    <source>
        <dbReference type="EMBL" id="GAO47504.1"/>
    </source>
</evidence>
<dbReference type="GO" id="GO:0005634">
    <property type="term" value="C:nucleus"/>
    <property type="evidence" value="ECO:0007669"/>
    <property type="project" value="TreeGrafter"/>
</dbReference>
<feature type="compositionally biased region" description="Acidic residues" evidence="12">
    <location>
        <begin position="342"/>
        <end position="357"/>
    </location>
</feature>
<keyword evidence="4" id="KW-0227">DNA damage</keyword>
<dbReference type="GO" id="GO:0006283">
    <property type="term" value="P:transcription-coupled nucleotide-excision repair"/>
    <property type="evidence" value="ECO:0007669"/>
    <property type="project" value="TreeGrafter"/>
</dbReference>
<name>A0A0E9NCE2_SAICN</name>
<proteinExistence type="inferred from homology"/>
<evidence type="ECO:0000256" key="1">
    <source>
        <dbReference type="ARBA" id="ARBA00004123"/>
    </source>
</evidence>
<keyword evidence="9" id="KW-0234">DNA repair</keyword>
<reference evidence="15 16" key="2">
    <citation type="journal article" date="2014" name="J. Gen. Appl. Microbiol.">
        <title>The early diverging ascomycetous budding yeast Saitoella complicata has three histone deacetylases belonging to the Clr6, Hos2, and Rpd3 lineages.</title>
        <authorList>
            <person name="Nishida H."/>
            <person name="Matsumoto T."/>
            <person name="Kondo S."/>
            <person name="Hamamoto M."/>
            <person name="Yoshikawa H."/>
        </authorList>
    </citation>
    <scope>NUCLEOTIDE SEQUENCE [LARGE SCALE GENOMIC DNA]</scope>
    <source>
        <strain evidence="15 16">NRRL Y-17804</strain>
    </source>
</reference>
<keyword evidence="10" id="KW-0539">Nucleus</keyword>
<dbReference type="Pfam" id="PF00271">
    <property type="entry name" value="Helicase_C"/>
    <property type="match status" value="1"/>
</dbReference>
<dbReference type="CDD" id="cd18793">
    <property type="entry name" value="SF2_C_SNF"/>
    <property type="match status" value="1"/>
</dbReference>
<dbReference type="GO" id="GO:0005524">
    <property type="term" value="F:ATP binding"/>
    <property type="evidence" value="ECO:0007669"/>
    <property type="project" value="InterPro"/>
</dbReference>
<keyword evidence="16" id="KW-1185">Reference proteome</keyword>
<dbReference type="Pfam" id="PF00176">
    <property type="entry name" value="SNF2-rel_dom"/>
    <property type="match status" value="1"/>
</dbReference>
<evidence type="ECO:0000256" key="6">
    <source>
        <dbReference type="ARBA" id="ARBA00022806"/>
    </source>
</evidence>
<keyword evidence="7" id="KW-0067">ATP-binding</keyword>
<comment type="similarity">
    <text evidence="2">Belongs to the SNF2/RAD54 helicase family.</text>
</comment>
<dbReference type="PROSITE" id="PS51192">
    <property type="entry name" value="HELICASE_ATP_BIND_1"/>
    <property type="match status" value="1"/>
</dbReference>
<feature type="coiled-coil region" evidence="11">
    <location>
        <begin position="152"/>
        <end position="227"/>
    </location>
</feature>
<feature type="domain" description="Helicase C-terminal" evidence="14">
    <location>
        <begin position="794"/>
        <end position="954"/>
    </location>
</feature>
<keyword evidence="3" id="KW-0547">Nucleotide-binding</keyword>
<dbReference type="Proteomes" id="UP000033140">
    <property type="component" value="Unassembled WGS sequence"/>
</dbReference>
<feature type="region of interest" description="Disordered" evidence="12">
    <location>
        <begin position="401"/>
        <end position="427"/>
    </location>
</feature>
<evidence type="ECO:0000256" key="10">
    <source>
        <dbReference type="ARBA" id="ARBA00023242"/>
    </source>
</evidence>
<dbReference type="PANTHER" id="PTHR45629">
    <property type="entry name" value="SNF2/RAD54 FAMILY MEMBER"/>
    <property type="match status" value="1"/>
</dbReference>
<feature type="region of interest" description="Disordered" evidence="12">
    <location>
        <begin position="1072"/>
        <end position="1123"/>
    </location>
</feature>
<comment type="caution">
    <text evidence="15">The sequence shown here is derived from an EMBL/GenBank/DDBJ whole genome shotgun (WGS) entry which is preliminary data.</text>
</comment>
<accession>A0A0E9NCE2</accession>
<dbReference type="FunFam" id="3.40.50.10810:FF:000039">
    <property type="entry name" value="DNA repair protein Rhp26/Rad26"/>
    <property type="match status" value="1"/>
</dbReference>
<feature type="region of interest" description="Disordered" evidence="12">
    <location>
        <begin position="999"/>
        <end position="1023"/>
    </location>
</feature>
<dbReference type="CDD" id="cd22254">
    <property type="entry name" value="CSB_WHD"/>
    <property type="match status" value="1"/>
</dbReference>
<dbReference type="Pfam" id="PF25875">
    <property type="entry name" value="WHD_Rad26_CSB"/>
    <property type="match status" value="1"/>
</dbReference>
<dbReference type="SUPFAM" id="SSF52540">
    <property type="entry name" value="P-loop containing nucleoside triphosphate hydrolases"/>
    <property type="match status" value="2"/>
</dbReference>
<comment type="subcellular location">
    <subcellularLocation>
        <location evidence="1">Nucleus</location>
    </subcellularLocation>
</comment>
<evidence type="ECO:0000256" key="5">
    <source>
        <dbReference type="ARBA" id="ARBA00022801"/>
    </source>
</evidence>
<gene>
    <name evidence="15" type="ORF">G7K_1710-t1</name>
</gene>
<evidence type="ECO:0000259" key="14">
    <source>
        <dbReference type="PROSITE" id="PS51194"/>
    </source>
</evidence>
<dbReference type="InterPro" id="IPR001650">
    <property type="entry name" value="Helicase_C-like"/>
</dbReference>
<dbReference type="InterPro" id="IPR058951">
    <property type="entry name" value="WHD_Rad26_CSB-like"/>
</dbReference>
<evidence type="ECO:0000256" key="3">
    <source>
        <dbReference type="ARBA" id="ARBA00022741"/>
    </source>
</evidence>
<dbReference type="Gene3D" id="3.40.50.300">
    <property type="entry name" value="P-loop containing nucleotide triphosphate hydrolases"/>
    <property type="match status" value="1"/>
</dbReference>
<keyword evidence="8" id="KW-0238">DNA-binding</keyword>
<sequence>MGTYRCAESKRVYRSRTFTEGIETVLPTKRGRDPRNSTSIRDVPCTCSSCNGAVKSLADGQSEQFVEAWMNALGRLLGSCLVQQHTTAMENDGPADSVKEMDEKEQPAGIAVVDDSMQTTHAMAHPTGEASLDALGVNILDQDILEHNIAIAADAELTKRENEADKKRLEKTQKDKAKLQDKIAQLNDRINAHNATLTQKQQLRIQVREVEEQIEALDRDLVDIRGRIDERDAKQDDAADQRLSTETEREYLIRTGKITPFAAVPGLEQQRSEVGPGAMSHQNLRMPGFATDSADVSEVESLMERATPRKKRRLIRKASIEDVDVDVGDDDEDAYAPSDFEGSVEDDDEIDAFIDGDQEGREAKSRKRKPKDKEPAKTEDLSTVDDGNEITYQERLEGWVRKRSSARRKAHPDEPPPEGEDEWHLPHPKIPDFTLNGGYRLPGDIYPSLFDYQKTCVQWLWELHTQGAGGIIGDEMGLGKTVQMISFLAGLHYSGKLNKPILVVCPATVMKMWCNEFRRWWPPLRVCILHGSGSGMLNVREEETMEKALEKEHPRKGGPGAKLKAGARNMVRRVFASGHVIITTYAGLHSYGDLLLGEEWDYCVLDEGHKIRNPDAEISLACKQVKTVHRIILSGTPIQNSLNELWSLFDFVFPGRLGTLPVFQQQFAIPINMGGYANATNVQVQTAYKCACVLRDLINPYLLRRMKVDVAADLPKRTEQVLFCKLTASQRTAYEEFIGGNDMESIFQGRRQVLYGVDILRKICNHPDLASRDTLEHKPGYDYGDPKKSGKMQVVKATLELFRSQGHRTLLFSQTRQMLDILEKFVKKLDGINYLRMDGNTPVQRRQALVDQYNENPNIDVFLLTTKVGGLGINLTGANRVIIYDPDWNPSTDAQARERAWRLGQKREVIIFRLMTSGTIEEKIYHRQIFKQFLTNKILRDPKQRRFFKSNDLHDLFSLGSAEEKTTETGDLFAGTEVQLKRTKKKKRDREAEELKKLDDVAGLEQYQNEEERDAEKGDDDSRTLEGLLAGAGVQSALHHEKIMDAARPEAVLVDREATRVAEAAARALRESRRQAQRAELGTPTWTGRSGGFTRGSGANTPNTPRFGAASGGGGARFGPAAAPNGEGRFGAAANGVRAAATPPANSQNLLAGLRQRQDLENEDANGGGEELDKLSDEGRLHLIKRLQEFILEAGGKATSGEIVRNFKIKVSGQQQVVEFRKMLKSIAEFREGAWVLKEEFR</sequence>
<feature type="compositionally biased region" description="Basic and acidic residues" evidence="12">
    <location>
        <begin position="371"/>
        <end position="380"/>
    </location>
</feature>
<protein>
    <recommendedName>
        <fullName evidence="17">DNA repair and recombination protein RAD26</fullName>
    </recommendedName>
</protein>
<dbReference type="InterPro" id="IPR038718">
    <property type="entry name" value="SNF2-like_sf"/>
</dbReference>
<evidence type="ECO:0000256" key="8">
    <source>
        <dbReference type="ARBA" id="ARBA00023125"/>
    </source>
</evidence>
<keyword evidence="5" id="KW-0378">Hydrolase</keyword>
<evidence type="ECO:0000313" key="16">
    <source>
        <dbReference type="Proteomes" id="UP000033140"/>
    </source>
</evidence>
<dbReference type="EMBL" id="BACD03000009">
    <property type="protein sequence ID" value="GAO47504.1"/>
    <property type="molecule type" value="Genomic_DNA"/>
</dbReference>
<dbReference type="InterPro" id="IPR014001">
    <property type="entry name" value="Helicase_ATP-bd"/>
</dbReference>